<protein>
    <submittedName>
        <fullName evidence="2">Uncharacterized protein</fullName>
    </submittedName>
</protein>
<proteinExistence type="predicted"/>
<reference evidence="2" key="1">
    <citation type="journal article" date="2019" name="bioRxiv">
        <title>The Genome of the Zebra Mussel, Dreissena polymorpha: A Resource for Invasive Species Research.</title>
        <authorList>
            <person name="McCartney M.A."/>
            <person name="Auch B."/>
            <person name="Kono T."/>
            <person name="Mallez S."/>
            <person name="Zhang Y."/>
            <person name="Obille A."/>
            <person name="Becker A."/>
            <person name="Abrahante J.E."/>
            <person name="Garbe J."/>
            <person name="Badalamenti J.P."/>
            <person name="Herman A."/>
            <person name="Mangelson H."/>
            <person name="Liachko I."/>
            <person name="Sullivan S."/>
            <person name="Sone E.D."/>
            <person name="Koren S."/>
            <person name="Silverstein K.A.T."/>
            <person name="Beckman K.B."/>
            <person name="Gohl D.M."/>
        </authorList>
    </citation>
    <scope>NUCLEOTIDE SEQUENCE</scope>
    <source>
        <strain evidence="2">Duluth1</strain>
        <tissue evidence="2">Whole animal</tissue>
    </source>
</reference>
<comment type="caution">
    <text evidence="2">The sequence shown here is derived from an EMBL/GenBank/DDBJ whole genome shotgun (WGS) entry which is preliminary data.</text>
</comment>
<dbReference type="Proteomes" id="UP000828390">
    <property type="component" value="Unassembled WGS sequence"/>
</dbReference>
<gene>
    <name evidence="1" type="ORF">DPMN_158928</name>
    <name evidence="2" type="ORF">DPMN_158930</name>
</gene>
<name>A0A9D4EJU9_DREPO</name>
<keyword evidence="3" id="KW-1185">Reference proteome</keyword>
<sequence>MPSKCGSYSVESKLKSRRGDSCWSGNVLGAPEGQHCSFEKFKTSVLTRDDSSILDGACASVKGQWTAVFMP</sequence>
<accession>A0A9D4EJU9</accession>
<dbReference type="AlphaFoldDB" id="A0A9D4EJU9"/>
<organism evidence="2 3">
    <name type="scientific">Dreissena polymorpha</name>
    <name type="common">Zebra mussel</name>
    <name type="synonym">Mytilus polymorpha</name>
    <dbReference type="NCBI Taxonomy" id="45954"/>
    <lineage>
        <taxon>Eukaryota</taxon>
        <taxon>Metazoa</taxon>
        <taxon>Spiralia</taxon>
        <taxon>Lophotrochozoa</taxon>
        <taxon>Mollusca</taxon>
        <taxon>Bivalvia</taxon>
        <taxon>Autobranchia</taxon>
        <taxon>Heteroconchia</taxon>
        <taxon>Euheterodonta</taxon>
        <taxon>Imparidentia</taxon>
        <taxon>Neoheterodontei</taxon>
        <taxon>Myida</taxon>
        <taxon>Dreissenoidea</taxon>
        <taxon>Dreissenidae</taxon>
        <taxon>Dreissena</taxon>
    </lineage>
</organism>
<dbReference type="EMBL" id="JAIWYP010000008">
    <property type="protein sequence ID" value="KAH3781103.1"/>
    <property type="molecule type" value="Genomic_DNA"/>
</dbReference>
<evidence type="ECO:0000313" key="2">
    <source>
        <dbReference type="EMBL" id="KAH3781105.1"/>
    </source>
</evidence>
<evidence type="ECO:0000313" key="1">
    <source>
        <dbReference type="EMBL" id="KAH3781103.1"/>
    </source>
</evidence>
<evidence type="ECO:0000313" key="3">
    <source>
        <dbReference type="Proteomes" id="UP000828390"/>
    </source>
</evidence>
<reference evidence="2" key="2">
    <citation type="submission" date="2020-11" db="EMBL/GenBank/DDBJ databases">
        <authorList>
            <person name="McCartney M.A."/>
            <person name="Auch B."/>
            <person name="Kono T."/>
            <person name="Mallez S."/>
            <person name="Becker A."/>
            <person name="Gohl D.M."/>
            <person name="Silverstein K.A.T."/>
            <person name="Koren S."/>
            <person name="Bechman K.B."/>
            <person name="Herman A."/>
            <person name="Abrahante J.E."/>
            <person name="Garbe J."/>
        </authorList>
    </citation>
    <scope>NUCLEOTIDE SEQUENCE</scope>
    <source>
        <strain evidence="2">Duluth1</strain>
        <tissue evidence="2">Whole animal</tissue>
    </source>
</reference>
<dbReference type="EMBL" id="JAIWYP010000008">
    <property type="protein sequence ID" value="KAH3781105.1"/>
    <property type="molecule type" value="Genomic_DNA"/>
</dbReference>